<name>A0ABY1PM33_9HYPH</name>
<dbReference type="PANTHER" id="PTHR43861:SF1">
    <property type="entry name" value="TRANS-ACONITATE 2-METHYLTRANSFERASE"/>
    <property type="match status" value="1"/>
</dbReference>
<reference evidence="4 5" key="1">
    <citation type="submission" date="2017-05" db="EMBL/GenBank/DDBJ databases">
        <authorList>
            <person name="Varghese N."/>
            <person name="Submissions S."/>
        </authorList>
    </citation>
    <scope>NUCLEOTIDE SEQUENCE [LARGE SCALE GENOMIC DNA]</scope>
    <source>
        <strain evidence="4 5">DSM 15949</strain>
    </source>
</reference>
<keyword evidence="1" id="KW-0489">Methyltransferase</keyword>
<dbReference type="SUPFAM" id="SSF53335">
    <property type="entry name" value="S-adenosyl-L-methionine-dependent methyltransferases"/>
    <property type="match status" value="1"/>
</dbReference>
<dbReference type="Pfam" id="PF13649">
    <property type="entry name" value="Methyltransf_25"/>
    <property type="match status" value="1"/>
</dbReference>
<protein>
    <submittedName>
        <fullName evidence="4">Ubiquinone/menaquinone biosynthesis C-methylase UbiE</fullName>
    </submittedName>
</protein>
<sequence>MTAQGKFVPSLRETAGARDALSFFRNEWNIYQKIVQSNAMHHRDLASLLGAVISKRFAVPFHFFDLACGDGVFAKSVLHGLPVARYQGVDLNENALMQAAETFKNCPYDFELHHGDMVAWVNRNRTPADVMWCGFSLHHLKTCGEKQALFSAIYQSLKPGGLFACVEPTCHAGESREHYLARTRPQVRSRFAALDDQEFSQMWAHISEHDHPETVQSWLSMGVRAGFETSREIYRMPGDLFCAAYLFEKPARRFTQA</sequence>
<dbReference type="RefSeq" id="WP_283404652.1">
    <property type="nucleotide sequence ID" value="NZ_BAAAEA010000005.1"/>
</dbReference>
<dbReference type="InterPro" id="IPR041698">
    <property type="entry name" value="Methyltransf_25"/>
</dbReference>
<proteinExistence type="predicted"/>
<keyword evidence="5" id="KW-1185">Reference proteome</keyword>
<keyword evidence="2" id="KW-0808">Transferase</keyword>
<dbReference type="EMBL" id="FXTT01000007">
    <property type="protein sequence ID" value="SMP36794.1"/>
    <property type="molecule type" value="Genomic_DNA"/>
</dbReference>
<dbReference type="InterPro" id="IPR029063">
    <property type="entry name" value="SAM-dependent_MTases_sf"/>
</dbReference>
<keyword evidence="4" id="KW-0830">Ubiquinone</keyword>
<dbReference type="PANTHER" id="PTHR43861">
    <property type="entry name" value="TRANS-ACONITATE 2-METHYLTRANSFERASE-RELATED"/>
    <property type="match status" value="1"/>
</dbReference>
<accession>A0ABY1PM33</accession>
<evidence type="ECO:0000259" key="3">
    <source>
        <dbReference type="Pfam" id="PF13649"/>
    </source>
</evidence>
<evidence type="ECO:0000256" key="1">
    <source>
        <dbReference type="ARBA" id="ARBA00022603"/>
    </source>
</evidence>
<comment type="caution">
    <text evidence="4">The sequence shown here is derived from an EMBL/GenBank/DDBJ whole genome shotgun (WGS) entry which is preliminary data.</text>
</comment>
<dbReference type="Gene3D" id="3.40.50.150">
    <property type="entry name" value="Vaccinia Virus protein VP39"/>
    <property type="match status" value="1"/>
</dbReference>
<evidence type="ECO:0000256" key="2">
    <source>
        <dbReference type="ARBA" id="ARBA00022679"/>
    </source>
</evidence>
<gene>
    <name evidence="4" type="ORF">SAMN06265374_4325</name>
</gene>
<organism evidence="4 5">
    <name type="scientific">Roseibium denhamense</name>
    <dbReference type="NCBI Taxonomy" id="76305"/>
    <lineage>
        <taxon>Bacteria</taxon>
        <taxon>Pseudomonadati</taxon>
        <taxon>Pseudomonadota</taxon>
        <taxon>Alphaproteobacteria</taxon>
        <taxon>Hyphomicrobiales</taxon>
        <taxon>Stappiaceae</taxon>
        <taxon>Roseibium</taxon>
    </lineage>
</organism>
<dbReference type="Proteomes" id="UP001157914">
    <property type="component" value="Unassembled WGS sequence"/>
</dbReference>
<evidence type="ECO:0000313" key="4">
    <source>
        <dbReference type="EMBL" id="SMP36794.1"/>
    </source>
</evidence>
<dbReference type="CDD" id="cd02440">
    <property type="entry name" value="AdoMet_MTases"/>
    <property type="match status" value="1"/>
</dbReference>
<feature type="domain" description="Methyltransferase" evidence="3">
    <location>
        <begin position="65"/>
        <end position="161"/>
    </location>
</feature>
<evidence type="ECO:0000313" key="5">
    <source>
        <dbReference type="Proteomes" id="UP001157914"/>
    </source>
</evidence>